<feature type="compositionally biased region" description="Pro residues" evidence="1">
    <location>
        <begin position="134"/>
        <end position="147"/>
    </location>
</feature>
<feature type="compositionally biased region" description="Polar residues" evidence="1">
    <location>
        <begin position="37"/>
        <end position="58"/>
    </location>
</feature>
<feature type="compositionally biased region" description="Acidic residues" evidence="1">
    <location>
        <begin position="280"/>
        <end position="293"/>
    </location>
</feature>
<dbReference type="EMBL" id="JACGCI010000006">
    <property type="protein sequence ID" value="KAF6763264.1"/>
    <property type="molecule type" value="Genomic_DNA"/>
</dbReference>
<feature type="compositionally biased region" description="Basic and acidic residues" evidence="1">
    <location>
        <begin position="1"/>
        <end position="10"/>
    </location>
</feature>
<gene>
    <name evidence="2" type="ORF">DFP72DRAFT_841379</name>
</gene>
<feature type="compositionally biased region" description="Low complexity" evidence="1">
    <location>
        <begin position="154"/>
        <end position="165"/>
    </location>
</feature>
<comment type="caution">
    <text evidence="2">The sequence shown here is derived from an EMBL/GenBank/DDBJ whole genome shotgun (WGS) entry which is preliminary data.</text>
</comment>
<accession>A0A8H6MEW5</accession>
<feature type="compositionally biased region" description="Basic and acidic residues" evidence="1">
    <location>
        <begin position="72"/>
        <end position="88"/>
    </location>
</feature>
<organism evidence="2 3">
    <name type="scientific">Ephemerocybe angulata</name>
    <dbReference type="NCBI Taxonomy" id="980116"/>
    <lineage>
        <taxon>Eukaryota</taxon>
        <taxon>Fungi</taxon>
        <taxon>Dikarya</taxon>
        <taxon>Basidiomycota</taxon>
        <taxon>Agaricomycotina</taxon>
        <taxon>Agaricomycetes</taxon>
        <taxon>Agaricomycetidae</taxon>
        <taxon>Agaricales</taxon>
        <taxon>Agaricineae</taxon>
        <taxon>Psathyrellaceae</taxon>
        <taxon>Ephemerocybe</taxon>
    </lineage>
</organism>
<feature type="compositionally biased region" description="Basic and acidic residues" evidence="1">
    <location>
        <begin position="263"/>
        <end position="279"/>
    </location>
</feature>
<evidence type="ECO:0000256" key="1">
    <source>
        <dbReference type="SAM" id="MobiDB-lite"/>
    </source>
</evidence>
<keyword evidence="3" id="KW-1185">Reference proteome</keyword>
<evidence type="ECO:0000313" key="3">
    <source>
        <dbReference type="Proteomes" id="UP000521943"/>
    </source>
</evidence>
<evidence type="ECO:0000313" key="2">
    <source>
        <dbReference type="EMBL" id="KAF6763264.1"/>
    </source>
</evidence>
<sequence length="293" mass="31766">MDGFRSRGTDTVKYPFCLESKTGRRASLVPPHALTPRASTSDSQTRSKLSAPETKSNNIGGGLGSETATRGRVSDPRVIDEPTYDAKRCQPQTRARSERNVLTRAYLAGLESKTSRRGTSKPSRCNAPPLVSDPRPPLDVPRPPPPVAGDGNASLRSTRPPSTKRSTSRDSRSEAEVVPEVVLEIPSVEEPASVESQVPTAESTESTPAAPSDDIHTPEPTSTDTPTFTVTEEDEYLNADRSNSEAGEETFLLADFQSSITADELKNKTKREERKRASVEVEDLGSDWSELDA</sequence>
<reference evidence="2 3" key="1">
    <citation type="submission" date="2020-07" db="EMBL/GenBank/DDBJ databases">
        <title>Comparative genomics of pyrophilous fungi reveals a link between fire events and developmental genes.</title>
        <authorList>
            <consortium name="DOE Joint Genome Institute"/>
            <person name="Steindorff A.S."/>
            <person name="Carver A."/>
            <person name="Calhoun S."/>
            <person name="Stillman K."/>
            <person name="Liu H."/>
            <person name="Lipzen A."/>
            <person name="Pangilinan J."/>
            <person name="Labutti K."/>
            <person name="Bruns T.D."/>
            <person name="Grigoriev I.V."/>
        </authorList>
    </citation>
    <scope>NUCLEOTIDE SEQUENCE [LARGE SCALE GENOMIC DNA]</scope>
    <source>
        <strain evidence="2 3">CBS 144469</strain>
    </source>
</reference>
<dbReference type="Proteomes" id="UP000521943">
    <property type="component" value="Unassembled WGS sequence"/>
</dbReference>
<name>A0A8H6MEW5_9AGAR</name>
<feature type="region of interest" description="Disordered" evidence="1">
    <location>
        <begin position="1"/>
        <end position="293"/>
    </location>
</feature>
<feature type="compositionally biased region" description="Polar residues" evidence="1">
    <location>
        <begin position="194"/>
        <end position="209"/>
    </location>
</feature>
<feature type="compositionally biased region" description="Low complexity" evidence="1">
    <location>
        <begin position="218"/>
        <end position="230"/>
    </location>
</feature>
<proteinExistence type="predicted"/>
<protein>
    <submittedName>
        <fullName evidence="2">Uncharacterized protein</fullName>
    </submittedName>
</protein>
<dbReference type="AlphaFoldDB" id="A0A8H6MEW5"/>